<dbReference type="PANTHER" id="PTHR10291">
    <property type="entry name" value="DEHYDRODOLICHYL DIPHOSPHATE SYNTHASE FAMILY MEMBER"/>
    <property type="match status" value="1"/>
</dbReference>
<dbReference type="GO" id="GO:0016094">
    <property type="term" value="P:polyprenol biosynthetic process"/>
    <property type="evidence" value="ECO:0007669"/>
    <property type="project" value="TreeGrafter"/>
</dbReference>
<dbReference type="InterPro" id="IPR018520">
    <property type="entry name" value="UPP_synth-like_CS"/>
</dbReference>
<dbReference type="GO" id="GO:0005737">
    <property type="term" value="C:cytoplasm"/>
    <property type="evidence" value="ECO:0007669"/>
    <property type="project" value="UniProtKB-ARBA"/>
</dbReference>
<evidence type="ECO:0000313" key="5">
    <source>
        <dbReference type="Proteomes" id="UP001515500"/>
    </source>
</evidence>
<organism evidence="5 6">
    <name type="scientific">Dioscorea cayennensis subsp. rotundata</name>
    <name type="common">White Guinea yam</name>
    <name type="synonym">Dioscorea rotundata</name>
    <dbReference type="NCBI Taxonomy" id="55577"/>
    <lineage>
        <taxon>Eukaryota</taxon>
        <taxon>Viridiplantae</taxon>
        <taxon>Streptophyta</taxon>
        <taxon>Embryophyta</taxon>
        <taxon>Tracheophyta</taxon>
        <taxon>Spermatophyta</taxon>
        <taxon>Magnoliopsida</taxon>
        <taxon>Liliopsida</taxon>
        <taxon>Dioscoreales</taxon>
        <taxon>Dioscoreaceae</taxon>
        <taxon>Dioscorea</taxon>
    </lineage>
</organism>
<reference evidence="6 7" key="1">
    <citation type="submission" date="2025-04" db="UniProtKB">
        <authorList>
            <consortium name="RefSeq"/>
        </authorList>
    </citation>
    <scope>IDENTIFICATION</scope>
</reference>
<gene>
    <name evidence="6 7 8" type="primary">LOC120254855</name>
</gene>
<name>A0AB40AUR9_DIOCR</name>
<proteinExistence type="inferred from homology"/>
<dbReference type="PANTHER" id="PTHR10291:SF0">
    <property type="entry name" value="DEHYDRODOLICHYL DIPHOSPHATE SYNTHASE 2"/>
    <property type="match status" value="1"/>
</dbReference>
<dbReference type="Gene3D" id="3.40.1180.10">
    <property type="entry name" value="Decaprenyl diphosphate synthase-like"/>
    <property type="match status" value="1"/>
</dbReference>
<dbReference type="Pfam" id="PF01255">
    <property type="entry name" value="Prenyltransf"/>
    <property type="match status" value="1"/>
</dbReference>
<comment type="cofactor">
    <cofactor evidence="1">
        <name>Mg(2+)</name>
        <dbReference type="ChEBI" id="CHEBI:18420"/>
    </cofactor>
</comment>
<keyword evidence="5" id="KW-1185">Reference proteome</keyword>
<feature type="compositionally biased region" description="Low complexity" evidence="4">
    <location>
        <begin position="58"/>
        <end position="68"/>
    </location>
</feature>
<dbReference type="CDD" id="cd00475">
    <property type="entry name" value="Cis_IPPS"/>
    <property type="match status" value="1"/>
</dbReference>
<dbReference type="GeneID" id="120254855"/>
<evidence type="ECO:0000256" key="3">
    <source>
        <dbReference type="RuleBase" id="RU363018"/>
    </source>
</evidence>
<dbReference type="EC" id="2.5.1.-" evidence="3"/>
<keyword evidence="2 3" id="KW-0808">Transferase</keyword>
<dbReference type="HAMAP" id="MF_01139">
    <property type="entry name" value="ISPT"/>
    <property type="match status" value="1"/>
</dbReference>
<dbReference type="SUPFAM" id="SSF64005">
    <property type="entry name" value="Undecaprenyl diphosphate synthase"/>
    <property type="match status" value="1"/>
</dbReference>
<protein>
    <recommendedName>
        <fullName evidence="3">Alkyl transferase</fullName>
        <ecNumber evidence="3">2.5.1.-</ecNumber>
    </recommendedName>
</protein>
<dbReference type="PROSITE" id="PS01066">
    <property type="entry name" value="UPP_SYNTHASE"/>
    <property type="match status" value="1"/>
</dbReference>
<evidence type="ECO:0000256" key="2">
    <source>
        <dbReference type="ARBA" id="ARBA00022679"/>
    </source>
</evidence>
<evidence type="ECO:0000313" key="7">
    <source>
        <dbReference type="RefSeq" id="XP_039118803.1"/>
    </source>
</evidence>
<evidence type="ECO:0000313" key="8">
    <source>
        <dbReference type="RefSeq" id="XP_039118804.1"/>
    </source>
</evidence>
<evidence type="ECO:0000256" key="4">
    <source>
        <dbReference type="SAM" id="MobiDB-lite"/>
    </source>
</evidence>
<evidence type="ECO:0000256" key="1">
    <source>
        <dbReference type="ARBA" id="ARBA00001946"/>
    </source>
</evidence>
<dbReference type="InterPro" id="IPR036424">
    <property type="entry name" value="UPP_synth-like_sf"/>
</dbReference>
<comment type="similarity">
    <text evidence="3">Belongs to the UPP synthase family.</text>
</comment>
<accession>A0AB40AUR9</accession>
<dbReference type="RefSeq" id="XP_039118802.1">
    <property type="nucleotide sequence ID" value="XM_039262868.1"/>
</dbReference>
<sequence length="326" mass="37049">MAMPSSGCLFFSSSPATLLLRPALPRLSLPTRRPPRPRQHISLHRRATHQGKPPGTNPAAASSQSSPATHETLTDELKWEEALPSCLLRESLPRHVAIIMDGNSRWARDKGLPVSAGHEAGYRSLKEIIRLSCLWGIRALTVFAFSSENWFRPKAEVDFLMTLFQGVLTENFDIFVREGIKVRIIGDSAKLPKPLQQLAKEIQDVTVNKTRFELIVAVSYSGRQDIVLACQKIAQKVKDRLLEPDEITESLFAQELETNHSQDFPYPDLLIRTSGELRLSNFLLWQSAYSELYFTKSNWPDFGEADYIEALQSFQRRQRRFGQRIS</sequence>
<dbReference type="GO" id="GO:0045547">
    <property type="term" value="F:ditrans,polycis-polyprenyl diphosphate synthase [(2E,6E)-farnesyl diphosphate specific] activity"/>
    <property type="evidence" value="ECO:0007669"/>
    <property type="project" value="TreeGrafter"/>
</dbReference>
<dbReference type="RefSeq" id="XP_039118803.1">
    <property type="nucleotide sequence ID" value="XM_039262869.1"/>
</dbReference>
<feature type="region of interest" description="Disordered" evidence="4">
    <location>
        <begin position="45"/>
        <end position="74"/>
    </location>
</feature>
<evidence type="ECO:0000313" key="6">
    <source>
        <dbReference type="RefSeq" id="XP_039118802.1"/>
    </source>
</evidence>
<dbReference type="FunFam" id="3.40.1180.10:FF:000001">
    <property type="entry name" value="(2E,6E)-farnesyl-diphosphate-specific ditrans,polycis-undecaprenyl-diphosphate synthase"/>
    <property type="match status" value="1"/>
</dbReference>
<dbReference type="InterPro" id="IPR001441">
    <property type="entry name" value="UPP_synth-like"/>
</dbReference>
<dbReference type="NCBIfam" id="TIGR00055">
    <property type="entry name" value="uppS"/>
    <property type="match status" value="1"/>
</dbReference>
<dbReference type="RefSeq" id="XP_039118804.1">
    <property type="nucleotide sequence ID" value="XM_039262870.1"/>
</dbReference>
<dbReference type="Proteomes" id="UP001515500">
    <property type="component" value="Unplaced"/>
</dbReference>
<dbReference type="AlphaFoldDB" id="A0AB40AUR9"/>